<dbReference type="Proteomes" id="UP000034090">
    <property type="component" value="Unassembled WGS sequence"/>
</dbReference>
<reference evidence="1 2" key="1">
    <citation type="journal article" date="2015" name="Nature">
        <title>rRNA introns, odd ribosomes, and small enigmatic genomes across a large radiation of phyla.</title>
        <authorList>
            <person name="Brown C.T."/>
            <person name="Hug L.A."/>
            <person name="Thomas B.C."/>
            <person name="Sharon I."/>
            <person name="Castelle C.J."/>
            <person name="Singh A."/>
            <person name="Wilkins M.J."/>
            <person name="Williams K.H."/>
            <person name="Banfield J.F."/>
        </authorList>
    </citation>
    <scope>NUCLEOTIDE SEQUENCE [LARGE SCALE GENOMIC DNA]</scope>
</reference>
<comment type="caution">
    <text evidence="1">The sequence shown here is derived from an EMBL/GenBank/DDBJ whole genome shotgun (WGS) entry which is preliminary data.</text>
</comment>
<accession>A0A0G1DIN0</accession>
<dbReference type="AlphaFoldDB" id="A0A0G1DIN0"/>
<sequence>MAITDPDIKKLKTIFATKDDLKRFATKDELDDLQQEIHEEFQTWKSEFFDKIDPILKEVLDNREERTITNHRLNKHKEVLKNHNKRLHHLEASQV</sequence>
<gene>
    <name evidence="1" type="ORF">UV74_C0013G0574</name>
</gene>
<proteinExistence type="predicted"/>
<organism evidence="1 2">
    <name type="scientific">Candidatus Woesebacteria bacterium GW2011_GWB1_43_14</name>
    <dbReference type="NCBI Taxonomy" id="1618578"/>
    <lineage>
        <taxon>Bacteria</taxon>
        <taxon>Candidatus Woeseibacteriota</taxon>
    </lineage>
</organism>
<dbReference type="EMBL" id="LCFQ01000013">
    <property type="protein sequence ID" value="KKS97452.1"/>
    <property type="molecule type" value="Genomic_DNA"/>
</dbReference>
<name>A0A0G1DIN0_9BACT</name>
<evidence type="ECO:0000313" key="1">
    <source>
        <dbReference type="EMBL" id="KKS97452.1"/>
    </source>
</evidence>
<protein>
    <submittedName>
        <fullName evidence="1">Uncharacterized protein</fullName>
    </submittedName>
</protein>
<evidence type="ECO:0000313" key="2">
    <source>
        <dbReference type="Proteomes" id="UP000034090"/>
    </source>
</evidence>